<dbReference type="SUPFAM" id="SSF55729">
    <property type="entry name" value="Acyl-CoA N-acyltransferases (Nat)"/>
    <property type="match status" value="1"/>
</dbReference>
<dbReference type="InterPro" id="IPR016181">
    <property type="entry name" value="Acyl_CoA_acyltransferase"/>
</dbReference>
<dbReference type="Pfam" id="PF13673">
    <property type="entry name" value="Acetyltransf_10"/>
    <property type="match status" value="1"/>
</dbReference>
<comment type="caution">
    <text evidence="2">The sequence shown here is derived from an EMBL/GenBank/DDBJ whole genome shotgun (WGS) entry which is preliminary data.</text>
</comment>
<dbReference type="RefSeq" id="WP_052093417.1">
    <property type="nucleotide sequence ID" value="NZ_JQEC01000003.1"/>
</dbReference>
<reference evidence="2 3" key="1">
    <citation type="submission" date="2014-08" db="EMBL/GenBank/DDBJ databases">
        <title>Genomic and Phenotypic Diversity of Colwellia psychrerythraea strains from Disparate Marine Basins.</title>
        <authorList>
            <person name="Techtmann S.M."/>
            <person name="Stelling S.C."/>
            <person name="Utturkar S.M."/>
            <person name="Alshibli N."/>
            <person name="Harris A."/>
            <person name="Brown S.D."/>
            <person name="Hazen T.C."/>
        </authorList>
    </citation>
    <scope>NUCLEOTIDE SEQUENCE [LARGE SCALE GENOMIC DNA]</scope>
    <source>
        <strain evidence="2 3">GAB14E</strain>
    </source>
</reference>
<name>A0A099L2M2_COLPS</name>
<dbReference type="PATRIC" id="fig|28229.3.peg.447"/>
<dbReference type="InterPro" id="IPR000182">
    <property type="entry name" value="GNAT_dom"/>
</dbReference>
<dbReference type="AlphaFoldDB" id="A0A099L2M2"/>
<organism evidence="2 3">
    <name type="scientific">Colwellia psychrerythraea</name>
    <name type="common">Vibrio psychroerythus</name>
    <dbReference type="NCBI Taxonomy" id="28229"/>
    <lineage>
        <taxon>Bacteria</taxon>
        <taxon>Pseudomonadati</taxon>
        <taxon>Pseudomonadota</taxon>
        <taxon>Gammaproteobacteria</taxon>
        <taxon>Alteromonadales</taxon>
        <taxon>Colwelliaceae</taxon>
        <taxon>Colwellia</taxon>
    </lineage>
</organism>
<evidence type="ECO:0000259" key="1">
    <source>
        <dbReference type="Pfam" id="PF13673"/>
    </source>
</evidence>
<dbReference type="EMBL" id="JQEC01000003">
    <property type="protein sequence ID" value="KGJ97219.1"/>
    <property type="molecule type" value="Genomic_DNA"/>
</dbReference>
<evidence type="ECO:0000313" key="3">
    <source>
        <dbReference type="Proteomes" id="UP000029868"/>
    </source>
</evidence>
<feature type="domain" description="N-acetyltransferase" evidence="1">
    <location>
        <begin position="43"/>
        <end position="139"/>
    </location>
</feature>
<sequence length="157" mass="18138">MSYSISQVKWQQAAPLLKNIREKVFVCERRIPKKIEFDQGDRTAYHMLVCDDENQEPIATGRITPQGEISRIAVVMGYRSKKIDKYIMQGLFRVADSLALKEVFISSPLEKVEYFTQFDFYPIGSVYMEAGMPKQRMACAISRAVKHAEKAKYYLSH</sequence>
<protein>
    <recommendedName>
        <fullName evidence="1">N-acetyltransferase domain-containing protein</fullName>
    </recommendedName>
</protein>
<accession>A0A099L2M2</accession>
<dbReference type="Proteomes" id="UP000029868">
    <property type="component" value="Unassembled WGS sequence"/>
</dbReference>
<gene>
    <name evidence="2" type="ORF">GAB14E_1292</name>
</gene>
<evidence type="ECO:0000313" key="2">
    <source>
        <dbReference type="EMBL" id="KGJ97219.1"/>
    </source>
</evidence>
<dbReference type="GO" id="GO:0016747">
    <property type="term" value="F:acyltransferase activity, transferring groups other than amino-acyl groups"/>
    <property type="evidence" value="ECO:0007669"/>
    <property type="project" value="InterPro"/>
</dbReference>
<dbReference type="Gene3D" id="3.40.630.30">
    <property type="match status" value="1"/>
</dbReference>
<proteinExistence type="predicted"/>